<evidence type="ECO:0000256" key="2">
    <source>
        <dbReference type="ARBA" id="ARBA00023002"/>
    </source>
</evidence>
<keyword evidence="3" id="KW-0786">Thiamine pyrophosphate</keyword>
<sequence>MTVMEQRGAYRPTPPPAWQPRTDPAPLLPDAEPYRVLGTEAAAKADPELLRTLYAQLVRGRRYNAQATALTKQGRLAVYPSTTGQEACEIAAALVLEEQDWLFPSYRDTLAVVARGVDPVEALTLLRGDWHTGYDPYAHRGRPPVAPHSPPSCRTPWASRTPPASRVTTWSRWPWSVTAAPARATSTRR</sequence>
<dbReference type="PATRIC" id="fig|1283301.3.peg.4198"/>
<dbReference type="AlphaFoldDB" id="S4MGT0"/>
<evidence type="ECO:0000256" key="3">
    <source>
        <dbReference type="ARBA" id="ARBA00023052"/>
    </source>
</evidence>
<gene>
    <name evidence="6" type="ORF">STAFG_4227</name>
</gene>
<dbReference type="SUPFAM" id="SSF52518">
    <property type="entry name" value="Thiamin diphosphate-binding fold (THDP-binding)"/>
    <property type="match status" value="1"/>
</dbReference>
<dbReference type="GO" id="GO:0006086">
    <property type="term" value="P:pyruvate decarboxylation to acetyl-CoA"/>
    <property type="evidence" value="ECO:0007669"/>
    <property type="project" value="TreeGrafter"/>
</dbReference>
<keyword evidence="2" id="KW-0560">Oxidoreductase</keyword>
<proteinExistence type="predicted"/>
<evidence type="ECO:0000256" key="1">
    <source>
        <dbReference type="ARBA" id="ARBA00001964"/>
    </source>
</evidence>
<comment type="cofactor">
    <cofactor evidence="1">
        <name>thiamine diphosphate</name>
        <dbReference type="ChEBI" id="CHEBI:58937"/>
    </cofactor>
</comment>
<dbReference type="PANTHER" id="PTHR11516">
    <property type="entry name" value="PYRUVATE DEHYDROGENASE E1 COMPONENT, ALPHA SUBUNIT BACTERIAL AND ORGANELLAR"/>
    <property type="match status" value="1"/>
</dbReference>
<feature type="domain" description="Dehydrogenase E1 component" evidence="5">
    <location>
        <begin position="64"/>
        <end position="130"/>
    </location>
</feature>
<name>S4MGT0_9ACTN</name>
<dbReference type="PANTHER" id="PTHR11516:SF41">
    <property type="entry name" value="3-METHYL-2-OXOBUTANOATE DEHYDROGENASE SUBUNIT ALPHA"/>
    <property type="match status" value="1"/>
</dbReference>
<keyword evidence="7" id="KW-1185">Reference proteome</keyword>
<accession>S4MGT0</accession>
<feature type="region of interest" description="Disordered" evidence="4">
    <location>
        <begin position="141"/>
        <end position="161"/>
    </location>
</feature>
<evidence type="ECO:0000256" key="4">
    <source>
        <dbReference type="SAM" id="MobiDB-lite"/>
    </source>
</evidence>
<evidence type="ECO:0000313" key="6">
    <source>
        <dbReference type="EMBL" id="EPJ38733.1"/>
    </source>
</evidence>
<dbReference type="InterPro" id="IPR001017">
    <property type="entry name" value="DH_E1"/>
</dbReference>
<dbReference type="Proteomes" id="UP000015001">
    <property type="component" value="Unassembled WGS sequence"/>
</dbReference>
<dbReference type="GO" id="GO:0000287">
    <property type="term" value="F:magnesium ion binding"/>
    <property type="evidence" value="ECO:0007669"/>
    <property type="project" value="UniProtKB-ARBA"/>
</dbReference>
<evidence type="ECO:0000313" key="7">
    <source>
        <dbReference type="Proteomes" id="UP000015001"/>
    </source>
</evidence>
<comment type="caution">
    <text evidence="6">The sequence shown here is derived from an EMBL/GenBank/DDBJ whole genome shotgun (WGS) entry which is preliminary data.</text>
</comment>
<protein>
    <submittedName>
        <fullName evidence="6">Putative 3-methyl-2-oxobutanoate dehydrogenase subunit alpha</fullName>
    </submittedName>
</protein>
<dbReference type="InterPro" id="IPR029061">
    <property type="entry name" value="THDP-binding"/>
</dbReference>
<dbReference type="Gene3D" id="3.40.50.970">
    <property type="match status" value="1"/>
</dbReference>
<dbReference type="Pfam" id="PF00676">
    <property type="entry name" value="E1_dh"/>
    <property type="match status" value="1"/>
</dbReference>
<dbReference type="EMBL" id="AOPY01001447">
    <property type="protein sequence ID" value="EPJ38733.1"/>
    <property type="molecule type" value="Genomic_DNA"/>
</dbReference>
<dbReference type="GO" id="GO:0004739">
    <property type="term" value="F:pyruvate dehydrogenase (acetyl-transferring) activity"/>
    <property type="evidence" value="ECO:0007669"/>
    <property type="project" value="TreeGrafter"/>
</dbReference>
<reference evidence="6 7" key="1">
    <citation type="submission" date="2013-02" db="EMBL/GenBank/DDBJ databases">
        <title>Draft Genome Sequence of Streptomyces afghaniensis, Which Produces Compounds of the Julimycin B-Complex.</title>
        <authorList>
            <person name="Gruening B.A."/>
            <person name="Praeg A."/>
            <person name="Erxleben A."/>
            <person name="Guenther S."/>
            <person name="Fiedler H.-P."/>
            <person name="Goodfellow M."/>
            <person name="Mueller M."/>
        </authorList>
    </citation>
    <scope>NUCLEOTIDE SEQUENCE [LARGE SCALE GENOMIC DNA]</scope>
    <source>
        <strain evidence="6 7">772</strain>
    </source>
</reference>
<dbReference type="InterPro" id="IPR050642">
    <property type="entry name" value="PDH_E1_Alpha_Subunit"/>
</dbReference>
<evidence type="ECO:0000259" key="5">
    <source>
        <dbReference type="Pfam" id="PF00676"/>
    </source>
</evidence>
<dbReference type="HOGENOM" id="CLU_1433695_0_0_11"/>
<organism evidence="6 7">
    <name type="scientific">Streptomyces afghaniensis 772</name>
    <dbReference type="NCBI Taxonomy" id="1283301"/>
    <lineage>
        <taxon>Bacteria</taxon>
        <taxon>Bacillati</taxon>
        <taxon>Actinomycetota</taxon>
        <taxon>Actinomycetes</taxon>
        <taxon>Kitasatosporales</taxon>
        <taxon>Streptomycetaceae</taxon>
        <taxon>Streptomyces</taxon>
    </lineage>
</organism>
<feature type="region of interest" description="Disordered" evidence="4">
    <location>
        <begin position="1"/>
        <end position="26"/>
    </location>
</feature>